<dbReference type="SUPFAM" id="SSF53850">
    <property type="entry name" value="Periplasmic binding protein-like II"/>
    <property type="match status" value="1"/>
</dbReference>
<dbReference type="PANTHER" id="PTHR30118">
    <property type="entry name" value="HTH-TYPE TRANSCRIPTIONAL REGULATOR LEUO-RELATED"/>
    <property type="match status" value="1"/>
</dbReference>
<dbReference type="STRING" id="425104.Ssed_4210"/>
<evidence type="ECO:0000313" key="6">
    <source>
        <dbReference type="EMBL" id="ABV38814.1"/>
    </source>
</evidence>
<dbReference type="Gene3D" id="1.10.10.10">
    <property type="entry name" value="Winged helix-like DNA-binding domain superfamily/Winged helix DNA-binding domain"/>
    <property type="match status" value="1"/>
</dbReference>
<keyword evidence="4" id="KW-0804">Transcription</keyword>
<evidence type="ECO:0000256" key="1">
    <source>
        <dbReference type="ARBA" id="ARBA00009437"/>
    </source>
</evidence>
<dbReference type="AlphaFoldDB" id="A8G141"/>
<evidence type="ECO:0000256" key="4">
    <source>
        <dbReference type="ARBA" id="ARBA00023163"/>
    </source>
</evidence>
<keyword evidence="3" id="KW-0238">DNA-binding</keyword>
<dbReference type="InterPro" id="IPR005119">
    <property type="entry name" value="LysR_subst-bd"/>
</dbReference>
<dbReference type="InterPro" id="IPR036388">
    <property type="entry name" value="WH-like_DNA-bd_sf"/>
</dbReference>
<comment type="similarity">
    <text evidence="1">Belongs to the LysR transcriptional regulatory family.</text>
</comment>
<dbReference type="KEGG" id="sse:Ssed_4210"/>
<reference evidence="6 7" key="1">
    <citation type="submission" date="2007-08" db="EMBL/GenBank/DDBJ databases">
        <title>Complete sequence of Shewanella sediminis HAW-EB3.</title>
        <authorList>
            <consortium name="US DOE Joint Genome Institute"/>
            <person name="Copeland A."/>
            <person name="Lucas S."/>
            <person name="Lapidus A."/>
            <person name="Barry K."/>
            <person name="Glavina del Rio T."/>
            <person name="Dalin E."/>
            <person name="Tice H."/>
            <person name="Pitluck S."/>
            <person name="Chertkov O."/>
            <person name="Brettin T."/>
            <person name="Bruce D."/>
            <person name="Detter J.C."/>
            <person name="Han C."/>
            <person name="Schmutz J."/>
            <person name="Larimer F."/>
            <person name="Land M."/>
            <person name="Hauser L."/>
            <person name="Kyrpides N."/>
            <person name="Kim E."/>
            <person name="Zhao J.-S."/>
            <person name="Richardson P."/>
        </authorList>
    </citation>
    <scope>NUCLEOTIDE SEQUENCE [LARGE SCALE GENOMIC DNA]</scope>
    <source>
        <strain evidence="6 7">HAW-EB3</strain>
    </source>
</reference>
<gene>
    <name evidence="6" type="ordered locus">Ssed_4210</name>
</gene>
<dbReference type="InterPro" id="IPR000847">
    <property type="entry name" value="LysR_HTH_N"/>
</dbReference>
<evidence type="ECO:0000259" key="5">
    <source>
        <dbReference type="PROSITE" id="PS50931"/>
    </source>
</evidence>
<dbReference type="PROSITE" id="PS50931">
    <property type="entry name" value="HTH_LYSR"/>
    <property type="match status" value="1"/>
</dbReference>
<protein>
    <submittedName>
        <fullName evidence="6">Transcriptional regulator, LysR family</fullName>
    </submittedName>
</protein>
<dbReference type="Proteomes" id="UP000002015">
    <property type="component" value="Chromosome"/>
</dbReference>
<dbReference type="EMBL" id="CP000821">
    <property type="protein sequence ID" value="ABV38814.1"/>
    <property type="molecule type" value="Genomic_DNA"/>
</dbReference>
<accession>A8G141</accession>
<evidence type="ECO:0000313" key="7">
    <source>
        <dbReference type="Proteomes" id="UP000002015"/>
    </source>
</evidence>
<dbReference type="InterPro" id="IPR036390">
    <property type="entry name" value="WH_DNA-bd_sf"/>
</dbReference>
<dbReference type="GO" id="GO:0003700">
    <property type="term" value="F:DNA-binding transcription factor activity"/>
    <property type="evidence" value="ECO:0007669"/>
    <property type="project" value="InterPro"/>
</dbReference>
<feature type="domain" description="HTH lysR-type" evidence="5">
    <location>
        <begin position="19"/>
        <end position="76"/>
    </location>
</feature>
<name>A8G141_SHESH</name>
<keyword evidence="2" id="KW-0805">Transcription regulation</keyword>
<dbReference type="SUPFAM" id="SSF46785">
    <property type="entry name" value="Winged helix' DNA-binding domain"/>
    <property type="match status" value="1"/>
</dbReference>
<dbReference type="PANTHER" id="PTHR30118:SF7">
    <property type="entry name" value="TRANSCRIPTIONAL REGULATOR LYSR FAMILY"/>
    <property type="match status" value="1"/>
</dbReference>
<dbReference type="Pfam" id="PF03466">
    <property type="entry name" value="LysR_substrate"/>
    <property type="match status" value="1"/>
</dbReference>
<dbReference type="Gene3D" id="3.40.190.10">
    <property type="entry name" value="Periplasmic binding protein-like II"/>
    <property type="match status" value="2"/>
</dbReference>
<dbReference type="eggNOG" id="COG0583">
    <property type="taxonomic scope" value="Bacteria"/>
</dbReference>
<proteinExistence type="inferred from homology"/>
<sequence length="335" mass="38291">MILTPTNNKPCIMNKIDQLNYNQLKVFIAIYEHGQSHQAANELGMTASGVSRTLKILRDIFKDSLFIRRTSGFIATEKTHQLIPMAKALVAQYQKIEMQHSVFTPAESGGQYTIHAYDEFVYAVQKVIRNDILLEAPNLRFDVRVLTHDCSTELANGDMDFVVVYEGFNGKNLNYEMFAETDSLYLLVNNEHPILTQELTLENISNYSCLEIDNYDDLSCPLLVNLCREKGLSPMEVEGYTDSLASAIRLLSESDAITLSCNQFTRQFVKMIPKIQCLKLPEDLAQQCRIRRRENREIGNYVLYGDTNNSAAFNWVKSKLICGLEREWRVASEEQ</sequence>
<dbReference type="InterPro" id="IPR050389">
    <property type="entry name" value="LysR-type_TF"/>
</dbReference>
<dbReference type="HOGENOM" id="CLU_039613_39_2_6"/>
<dbReference type="Pfam" id="PF00126">
    <property type="entry name" value="HTH_1"/>
    <property type="match status" value="1"/>
</dbReference>
<dbReference type="GO" id="GO:0003677">
    <property type="term" value="F:DNA binding"/>
    <property type="evidence" value="ECO:0007669"/>
    <property type="project" value="UniProtKB-KW"/>
</dbReference>
<evidence type="ECO:0000256" key="3">
    <source>
        <dbReference type="ARBA" id="ARBA00023125"/>
    </source>
</evidence>
<keyword evidence="7" id="KW-1185">Reference proteome</keyword>
<evidence type="ECO:0000256" key="2">
    <source>
        <dbReference type="ARBA" id="ARBA00023015"/>
    </source>
</evidence>
<organism evidence="6 7">
    <name type="scientific">Shewanella sediminis (strain HAW-EB3)</name>
    <dbReference type="NCBI Taxonomy" id="425104"/>
    <lineage>
        <taxon>Bacteria</taxon>
        <taxon>Pseudomonadati</taxon>
        <taxon>Pseudomonadota</taxon>
        <taxon>Gammaproteobacteria</taxon>
        <taxon>Alteromonadales</taxon>
        <taxon>Shewanellaceae</taxon>
        <taxon>Shewanella</taxon>
    </lineage>
</organism>